<reference evidence="11 12" key="1">
    <citation type="journal article" date="2010" name="Vet. Microbiol.">
        <title>Production of haemolysins by strains of the Actinobacillus minor/porcitonsillarum complex.</title>
        <authorList>
            <person name="Arya G."/>
            <person name="Niven D.F."/>
        </authorList>
    </citation>
    <scope>NUCLEOTIDE SEQUENCE [LARGE SCALE GENOMIC DNA]</scope>
    <source>
        <strain evidence="11 12">NM305</strain>
    </source>
</reference>
<evidence type="ECO:0000256" key="5">
    <source>
        <dbReference type="ARBA" id="ARBA00023136"/>
    </source>
</evidence>
<dbReference type="Gene3D" id="1.25.40.10">
    <property type="entry name" value="Tetratricopeptide repeat domain"/>
    <property type="match status" value="1"/>
</dbReference>
<keyword evidence="3" id="KW-0812">Transmembrane</keyword>
<dbReference type="Pfam" id="PF04575">
    <property type="entry name" value="SlipAM"/>
    <property type="match status" value="1"/>
</dbReference>
<feature type="domain" description="Surface lipoprotein assembly modifier N-terminal TPR repeats region" evidence="10">
    <location>
        <begin position="55"/>
        <end position="157"/>
    </location>
</feature>
<feature type="chain" id="PRO_5002954613" description="TPR repeat-containing protein NMB0313" evidence="8">
    <location>
        <begin position="20"/>
        <end position="478"/>
    </location>
</feature>
<dbReference type="AlphaFoldDB" id="C5S312"/>
<protein>
    <recommendedName>
        <fullName evidence="13">TPR repeat-containing protein NMB0313</fullName>
    </recommendedName>
</protein>
<keyword evidence="5" id="KW-0472">Membrane</keyword>
<dbReference type="eggNOG" id="COG0457">
    <property type="taxonomic scope" value="Bacteria"/>
</dbReference>
<dbReference type="EMBL" id="ACQL01000101">
    <property type="protein sequence ID" value="EER46767.1"/>
    <property type="molecule type" value="Genomic_DNA"/>
</dbReference>
<evidence type="ECO:0000256" key="2">
    <source>
        <dbReference type="ARBA" id="ARBA00022452"/>
    </source>
</evidence>
<evidence type="ECO:0000259" key="10">
    <source>
        <dbReference type="Pfam" id="PF24575"/>
    </source>
</evidence>
<comment type="caution">
    <text evidence="11">The sequence shown here is derived from an EMBL/GenBank/DDBJ whole genome shotgun (WGS) entry which is preliminary data.</text>
</comment>
<comment type="similarity">
    <text evidence="7">Belongs to the Slam family.</text>
</comment>
<dbReference type="RefSeq" id="WP_005824644.1">
    <property type="nucleotide sequence ID" value="NZ_ACQL01000101.1"/>
</dbReference>
<dbReference type="GO" id="GO:0009279">
    <property type="term" value="C:cell outer membrane"/>
    <property type="evidence" value="ECO:0007669"/>
    <property type="project" value="UniProtKB-SubCell"/>
</dbReference>
<organism evidence="11 12">
    <name type="scientific">Actinobacillus minor NM305</name>
    <dbReference type="NCBI Taxonomy" id="637911"/>
    <lineage>
        <taxon>Bacteria</taxon>
        <taxon>Pseudomonadati</taxon>
        <taxon>Pseudomonadota</taxon>
        <taxon>Gammaproteobacteria</taxon>
        <taxon>Pasteurellales</taxon>
        <taxon>Pasteurellaceae</taxon>
        <taxon>Actinobacillus</taxon>
    </lineage>
</organism>
<evidence type="ECO:0000256" key="6">
    <source>
        <dbReference type="ARBA" id="ARBA00023237"/>
    </source>
</evidence>
<keyword evidence="6" id="KW-0998">Cell outer membrane</keyword>
<evidence type="ECO:0008006" key="13">
    <source>
        <dbReference type="Google" id="ProtNLM"/>
    </source>
</evidence>
<comment type="subcellular location">
    <subcellularLocation>
        <location evidence="1">Cell outer membrane</location>
        <topology evidence="1">Multi-pass membrane protein</topology>
    </subcellularLocation>
</comment>
<name>C5S312_9PAST</name>
<proteinExistence type="inferred from homology"/>
<evidence type="ECO:0000256" key="4">
    <source>
        <dbReference type="ARBA" id="ARBA00022729"/>
    </source>
</evidence>
<dbReference type="Proteomes" id="UP000005532">
    <property type="component" value="Unassembled WGS sequence"/>
</dbReference>
<gene>
    <name evidence="11" type="ORF">AM305_11330</name>
</gene>
<feature type="signal peptide" evidence="8">
    <location>
        <begin position="1"/>
        <end position="19"/>
    </location>
</feature>
<dbReference type="Pfam" id="PF24575">
    <property type="entry name" value="TPR_Slam"/>
    <property type="match status" value="1"/>
</dbReference>
<dbReference type="OrthoDB" id="7525402at2"/>
<evidence type="ECO:0000313" key="11">
    <source>
        <dbReference type="EMBL" id="EER46767.1"/>
    </source>
</evidence>
<dbReference type="InterPro" id="IPR007655">
    <property type="entry name" value="Slam_C"/>
</dbReference>
<dbReference type="InterPro" id="IPR011990">
    <property type="entry name" value="TPR-like_helical_dom_sf"/>
</dbReference>
<feature type="domain" description="Surface lipoprotein assembly modifier C-terminal" evidence="9">
    <location>
        <begin position="187"/>
        <end position="478"/>
    </location>
</feature>
<keyword evidence="4 8" id="KW-0732">Signal</keyword>
<accession>C5S312</accession>
<evidence type="ECO:0000256" key="3">
    <source>
        <dbReference type="ARBA" id="ARBA00022692"/>
    </source>
</evidence>
<evidence type="ECO:0000256" key="1">
    <source>
        <dbReference type="ARBA" id="ARBA00004571"/>
    </source>
</evidence>
<evidence type="ECO:0000256" key="8">
    <source>
        <dbReference type="SAM" id="SignalP"/>
    </source>
</evidence>
<sequence>MKKSAQILPLVLFSLPILANPADNTEQKLQNVAKPQAPQKSLPDATNHTASKVVDITEAELLQNYSLTQHLLSEAIYTRQAGFLSQILAIYQKFLQRDLILEKFAQAKLYGLNEQYSPAIALYREILAEKPDLNAVRVELAILLFRTKQNNAALDQFNKAKSVENLPAPVADLIDAYTGAINKQDEWQFGASVYYVNTHNVNNTSDATEIENTGYVKGEGMKPRSAKGFGFNADISRDFNLFSSHYLSFENNAYGKIYWNSHEDDDISNRTLLGYSYKTVDGQFRLLPFFEKRSVGNQSYRRTRGARAEWNYWFNPNWQISTALEYGKQNNYDSTAQDGSTKLASATLLWLRNPQQFFYLGSDFNREDVKVKQYGSDTKSVRLGWGQEWNLWGLSTRLNLSFMKRDYKDIAKLGGFLSLGKVREDKVYSSSLTLWKRDWHLWNITPKLQFSWKKYDSNLPTLYSYTDKNINLLFETRF</sequence>
<dbReference type="SUPFAM" id="SSF48452">
    <property type="entry name" value="TPR-like"/>
    <property type="match status" value="1"/>
</dbReference>
<evidence type="ECO:0000256" key="7">
    <source>
        <dbReference type="ARBA" id="ARBA00023609"/>
    </source>
</evidence>
<evidence type="ECO:0000259" key="9">
    <source>
        <dbReference type="Pfam" id="PF04575"/>
    </source>
</evidence>
<evidence type="ECO:0000313" key="12">
    <source>
        <dbReference type="Proteomes" id="UP000005532"/>
    </source>
</evidence>
<keyword evidence="2" id="KW-1134">Transmembrane beta strand</keyword>
<dbReference type="InterPro" id="IPR057556">
    <property type="entry name" value="TPR_Slam"/>
</dbReference>